<accession>A0A0A9CWL8</accession>
<dbReference type="EMBL" id="GBRH01222003">
    <property type="protein sequence ID" value="JAD75892.1"/>
    <property type="molecule type" value="Transcribed_RNA"/>
</dbReference>
<sequence length="19" mass="2101">MKRKSACPIPASLVDKIRS</sequence>
<protein>
    <submittedName>
        <fullName evidence="1">Uncharacterized protein</fullName>
    </submittedName>
</protein>
<proteinExistence type="predicted"/>
<organism evidence="1">
    <name type="scientific">Arundo donax</name>
    <name type="common">Giant reed</name>
    <name type="synonym">Donax arundinaceus</name>
    <dbReference type="NCBI Taxonomy" id="35708"/>
    <lineage>
        <taxon>Eukaryota</taxon>
        <taxon>Viridiplantae</taxon>
        <taxon>Streptophyta</taxon>
        <taxon>Embryophyta</taxon>
        <taxon>Tracheophyta</taxon>
        <taxon>Spermatophyta</taxon>
        <taxon>Magnoliopsida</taxon>
        <taxon>Liliopsida</taxon>
        <taxon>Poales</taxon>
        <taxon>Poaceae</taxon>
        <taxon>PACMAD clade</taxon>
        <taxon>Arundinoideae</taxon>
        <taxon>Arundineae</taxon>
        <taxon>Arundo</taxon>
    </lineage>
</organism>
<reference evidence="1" key="2">
    <citation type="journal article" date="2015" name="Data Brief">
        <title>Shoot transcriptome of the giant reed, Arundo donax.</title>
        <authorList>
            <person name="Barrero R.A."/>
            <person name="Guerrero F.D."/>
            <person name="Moolhuijzen P."/>
            <person name="Goolsby J.A."/>
            <person name="Tidwell J."/>
            <person name="Bellgard S.E."/>
            <person name="Bellgard M.I."/>
        </authorList>
    </citation>
    <scope>NUCLEOTIDE SEQUENCE</scope>
    <source>
        <tissue evidence="1">Shoot tissue taken approximately 20 cm above the soil surface</tissue>
    </source>
</reference>
<dbReference type="AlphaFoldDB" id="A0A0A9CWL8"/>
<evidence type="ECO:0000313" key="1">
    <source>
        <dbReference type="EMBL" id="JAD75892.1"/>
    </source>
</evidence>
<name>A0A0A9CWL8_ARUDO</name>
<reference evidence="1" key="1">
    <citation type="submission" date="2014-09" db="EMBL/GenBank/DDBJ databases">
        <authorList>
            <person name="Magalhaes I.L.F."/>
            <person name="Oliveira U."/>
            <person name="Santos F.R."/>
            <person name="Vidigal T.H.D.A."/>
            <person name="Brescovit A.D."/>
            <person name="Santos A.J."/>
        </authorList>
    </citation>
    <scope>NUCLEOTIDE SEQUENCE</scope>
    <source>
        <tissue evidence="1">Shoot tissue taken approximately 20 cm above the soil surface</tissue>
    </source>
</reference>